<reference evidence="1" key="1">
    <citation type="submission" date="2020-01" db="EMBL/GenBank/DDBJ databases">
        <title>Genome sequence of Kobresia littledalei, the first chromosome-level genome in the family Cyperaceae.</title>
        <authorList>
            <person name="Qu G."/>
        </authorList>
    </citation>
    <scope>NUCLEOTIDE SEQUENCE</scope>
    <source>
        <strain evidence="1">C.B.Clarke</strain>
        <tissue evidence="1">Leaf</tissue>
    </source>
</reference>
<dbReference type="OrthoDB" id="606645at2759"/>
<dbReference type="EMBL" id="SWLB01000008">
    <property type="protein sequence ID" value="KAF3335938.1"/>
    <property type="molecule type" value="Genomic_DNA"/>
</dbReference>
<dbReference type="Pfam" id="PF22272">
    <property type="entry name" value="LEA_3b"/>
    <property type="match status" value="1"/>
</dbReference>
<dbReference type="AlphaFoldDB" id="A0A833VUQ0"/>
<evidence type="ECO:0000313" key="1">
    <source>
        <dbReference type="EMBL" id="KAF3335938.1"/>
    </source>
</evidence>
<dbReference type="Proteomes" id="UP000623129">
    <property type="component" value="Unassembled WGS sequence"/>
</dbReference>
<evidence type="ECO:0008006" key="3">
    <source>
        <dbReference type="Google" id="ProtNLM"/>
    </source>
</evidence>
<organism evidence="1 2">
    <name type="scientific">Carex littledalei</name>
    <dbReference type="NCBI Taxonomy" id="544730"/>
    <lineage>
        <taxon>Eukaryota</taxon>
        <taxon>Viridiplantae</taxon>
        <taxon>Streptophyta</taxon>
        <taxon>Embryophyta</taxon>
        <taxon>Tracheophyta</taxon>
        <taxon>Spermatophyta</taxon>
        <taxon>Magnoliopsida</taxon>
        <taxon>Liliopsida</taxon>
        <taxon>Poales</taxon>
        <taxon>Cyperaceae</taxon>
        <taxon>Cyperoideae</taxon>
        <taxon>Cariceae</taxon>
        <taxon>Carex</taxon>
        <taxon>Carex subgen. Euthyceras</taxon>
    </lineage>
</organism>
<comment type="caution">
    <text evidence="1">The sequence shown here is derived from an EMBL/GenBank/DDBJ whole genome shotgun (WGS) entry which is preliminary data.</text>
</comment>
<protein>
    <recommendedName>
        <fullName evidence="3">Late embryogenesis abundant protein</fullName>
    </recommendedName>
</protein>
<name>A0A833VUQ0_9POAL</name>
<proteinExistence type="predicted"/>
<dbReference type="InterPro" id="IPR039291">
    <property type="entry name" value="At5g17165-like"/>
</dbReference>
<keyword evidence="2" id="KW-1185">Reference proteome</keyword>
<sequence>MADKLKVVLCGKRLIGLIRSDAAKGSRSSLPVAFAPLRKLHTTTYDKNIDEAVVQPTVVPDHVIGDQSETYWGPHPHTGVFGPAGRTIVTIPKAGAHEAANGPSVLDQEAWFRPVEGVDKPAPP</sequence>
<gene>
    <name evidence="1" type="ORF">FCM35_KLT20445</name>
</gene>
<evidence type="ECO:0000313" key="2">
    <source>
        <dbReference type="Proteomes" id="UP000623129"/>
    </source>
</evidence>
<accession>A0A833VUQ0</accession>
<dbReference type="PANTHER" id="PTHR35122:SF2">
    <property type="entry name" value="OS04G0598000 PROTEIN"/>
    <property type="match status" value="1"/>
</dbReference>
<dbReference type="PANTHER" id="PTHR35122">
    <property type="entry name" value="OSJNBA0093F12.14 PROTEIN"/>
    <property type="match status" value="1"/>
</dbReference>